<gene>
    <name evidence="4" type="ORF">PoMZ_04968</name>
</gene>
<dbReference type="EMBL" id="CP034206">
    <property type="protein sequence ID" value="QBZ59999.1"/>
    <property type="molecule type" value="Genomic_DNA"/>
</dbReference>
<feature type="domain" description="AB hydrolase-1" evidence="3">
    <location>
        <begin position="36"/>
        <end position="321"/>
    </location>
</feature>
<dbReference type="Proteomes" id="UP000294847">
    <property type="component" value="Chromosome 3"/>
</dbReference>
<organism evidence="4 5">
    <name type="scientific">Pyricularia oryzae</name>
    <name type="common">Rice blast fungus</name>
    <name type="synonym">Magnaporthe oryzae</name>
    <dbReference type="NCBI Taxonomy" id="318829"/>
    <lineage>
        <taxon>Eukaryota</taxon>
        <taxon>Fungi</taxon>
        <taxon>Dikarya</taxon>
        <taxon>Ascomycota</taxon>
        <taxon>Pezizomycotina</taxon>
        <taxon>Sordariomycetes</taxon>
        <taxon>Sordariomycetidae</taxon>
        <taxon>Magnaporthales</taxon>
        <taxon>Pyriculariaceae</taxon>
        <taxon>Pyricularia</taxon>
    </lineage>
</organism>
<comment type="similarity">
    <text evidence="2">Belongs to the AB hydrolase superfamily. Epoxide hydrolase family.</text>
</comment>
<sequence length="338" mass="37588">MPPLTPDDHRVTHHSVPIDNHVYHYIQSVPTEPRGTILLLHGWPDTALTWRHQIPFLTSPPLSLHVVAPDMLGYGQTSAPADPAEYSLKKMALHMQALVEHVVEQGRSPGAPLFLAGHDWGAALAWRMAALWTPELFAAVACLNVPYLPPDAGEFVDMQAYVDEIPSLRYQVQLSGDEAVAIIDDASDHHANLRGFLNGIYDGRGPNGEESFTVHEGVRQPEILRLVGPAKLMGEEWVDYYVAQFAARSFRGPTNWYRTRRVNYEDEKGMHDALVTTPAMVVMGDKDEALPPVLADGMEKWVKCLRKEIVDAGHWAHWEEADRVNGLLGGFFGGILDP</sequence>
<dbReference type="AlphaFoldDB" id="A0A4P7NBI6"/>
<evidence type="ECO:0000256" key="1">
    <source>
        <dbReference type="ARBA" id="ARBA00022801"/>
    </source>
</evidence>
<dbReference type="InterPro" id="IPR000639">
    <property type="entry name" value="Epox_hydrolase-like"/>
</dbReference>
<dbReference type="PRINTS" id="PR00412">
    <property type="entry name" value="EPOXHYDRLASE"/>
</dbReference>
<protein>
    <recommendedName>
        <fullName evidence="3">AB hydrolase-1 domain-containing protein</fullName>
    </recommendedName>
</protein>
<keyword evidence="1" id="KW-0378">Hydrolase</keyword>
<dbReference type="Gene3D" id="3.40.50.1820">
    <property type="entry name" value="alpha/beta hydrolase"/>
    <property type="match status" value="1"/>
</dbReference>
<dbReference type="GO" id="GO:0016787">
    <property type="term" value="F:hydrolase activity"/>
    <property type="evidence" value="ECO:0007669"/>
    <property type="project" value="UniProtKB-KW"/>
</dbReference>
<name>A0A4P7NBI6_PYROR</name>
<proteinExistence type="inferred from homology"/>
<evidence type="ECO:0000313" key="4">
    <source>
        <dbReference type="EMBL" id="QBZ59999.1"/>
    </source>
</evidence>
<dbReference type="PANTHER" id="PTHR43329">
    <property type="entry name" value="EPOXIDE HYDROLASE"/>
    <property type="match status" value="1"/>
</dbReference>
<dbReference type="InterPro" id="IPR000073">
    <property type="entry name" value="AB_hydrolase_1"/>
</dbReference>
<reference evidence="4 5" key="1">
    <citation type="journal article" date="2019" name="Mol. Biol. Evol.">
        <title>Blast fungal genomes show frequent chromosomal changes, gene gains and losses, and effector gene turnover.</title>
        <authorList>
            <person name="Gomez Luciano L.B."/>
            <person name="Jason Tsai I."/>
            <person name="Chuma I."/>
            <person name="Tosa Y."/>
            <person name="Chen Y.H."/>
            <person name="Li J.Y."/>
            <person name="Li M.Y."/>
            <person name="Jade Lu M.Y."/>
            <person name="Nakayashiki H."/>
            <person name="Li W.H."/>
        </authorList>
    </citation>
    <scope>NUCLEOTIDE SEQUENCE [LARGE SCALE GENOMIC DNA]</scope>
    <source>
        <strain evidence="4">MZ5-1-6</strain>
    </source>
</reference>
<evidence type="ECO:0000313" key="5">
    <source>
        <dbReference type="Proteomes" id="UP000294847"/>
    </source>
</evidence>
<dbReference type="InterPro" id="IPR029058">
    <property type="entry name" value="AB_hydrolase_fold"/>
</dbReference>
<evidence type="ECO:0000256" key="2">
    <source>
        <dbReference type="ARBA" id="ARBA00038334"/>
    </source>
</evidence>
<dbReference type="Pfam" id="PF00561">
    <property type="entry name" value="Abhydrolase_1"/>
    <property type="match status" value="1"/>
</dbReference>
<dbReference type="SUPFAM" id="SSF53474">
    <property type="entry name" value="alpha/beta-Hydrolases"/>
    <property type="match status" value="1"/>
</dbReference>
<evidence type="ECO:0000259" key="3">
    <source>
        <dbReference type="Pfam" id="PF00561"/>
    </source>
</evidence>
<accession>A0A4P7NBI6</accession>